<sequence>MGKHSNFLSKTLKTIPYPKKGSDRRLGKDKVSQLEEELAQHKRQEQISSKQLADARAESALWQKKYDQLHAMVGRHVCEQQQQQPPKDPQPPIPQRRSTTKTLSSHPPLPATPEEDDHPSAPSPPAIAAAAVAVADHPAKPTTHSPALTLTLPAPSGHHHQPPDDDNDSPTLSTTTTLCTPSSPSPSRNHPNHETYTPSPRLATIPALFALSALTRLAQRAPVHPTTCLDAAGVGTGTGTGTLLHAGGGGGIVLKLLGANIILVAVLGEGARGGGVEGGVGV</sequence>
<feature type="region of interest" description="Disordered" evidence="1">
    <location>
        <begin position="74"/>
        <end position="199"/>
    </location>
</feature>
<name>A0ABR3TLE8_9PEZI</name>
<dbReference type="Proteomes" id="UP001521184">
    <property type="component" value="Unassembled WGS sequence"/>
</dbReference>
<gene>
    <name evidence="2" type="ORF">SLS58_006902</name>
</gene>
<feature type="compositionally biased region" description="Low complexity" evidence="1">
    <location>
        <begin position="169"/>
        <end position="187"/>
    </location>
</feature>
<evidence type="ECO:0000313" key="3">
    <source>
        <dbReference type="Proteomes" id="UP001521184"/>
    </source>
</evidence>
<protein>
    <submittedName>
        <fullName evidence="2">Uncharacterized protein</fullName>
    </submittedName>
</protein>
<proteinExistence type="predicted"/>
<evidence type="ECO:0000256" key="1">
    <source>
        <dbReference type="SAM" id="MobiDB-lite"/>
    </source>
</evidence>
<feature type="compositionally biased region" description="Basic and acidic residues" evidence="1">
    <location>
        <begin position="20"/>
        <end position="45"/>
    </location>
</feature>
<feature type="compositionally biased region" description="Polar residues" evidence="1">
    <location>
        <begin position="1"/>
        <end position="12"/>
    </location>
</feature>
<organism evidence="2 3">
    <name type="scientific">Diplodia intermedia</name>
    <dbReference type="NCBI Taxonomy" id="856260"/>
    <lineage>
        <taxon>Eukaryota</taxon>
        <taxon>Fungi</taxon>
        <taxon>Dikarya</taxon>
        <taxon>Ascomycota</taxon>
        <taxon>Pezizomycotina</taxon>
        <taxon>Dothideomycetes</taxon>
        <taxon>Dothideomycetes incertae sedis</taxon>
        <taxon>Botryosphaeriales</taxon>
        <taxon>Botryosphaeriaceae</taxon>
        <taxon>Diplodia</taxon>
    </lineage>
</organism>
<feature type="region of interest" description="Disordered" evidence="1">
    <location>
        <begin position="1"/>
        <end position="56"/>
    </location>
</feature>
<keyword evidence="3" id="KW-1185">Reference proteome</keyword>
<reference evidence="2 3" key="1">
    <citation type="journal article" date="2023" name="Plant Dis.">
        <title>First Report of Diplodia intermedia Causing Canker and Dieback Diseases on Apple Trees in Canada.</title>
        <authorList>
            <person name="Ellouze W."/>
            <person name="Ilyukhin E."/>
            <person name="Sulman M."/>
            <person name="Ali S."/>
        </authorList>
    </citation>
    <scope>NUCLEOTIDE SEQUENCE [LARGE SCALE GENOMIC DNA]</scope>
    <source>
        <strain evidence="2 3">M45-28</strain>
    </source>
</reference>
<comment type="caution">
    <text evidence="2">The sequence shown here is derived from an EMBL/GenBank/DDBJ whole genome shotgun (WGS) entry which is preliminary data.</text>
</comment>
<feature type="compositionally biased region" description="Polar residues" evidence="1">
    <location>
        <begin position="96"/>
        <end position="105"/>
    </location>
</feature>
<accession>A0ABR3TLE8</accession>
<dbReference type="EMBL" id="JAKEKT020000050">
    <property type="protein sequence ID" value="KAL1640404.1"/>
    <property type="molecule type" value="Genomic_DNA"/>
</dbReference>
<evidence type="ECO:0000313" key="2">
    <source>
        <dbReference type="EMBL" id="KAL1640404.1"/>
    </source>
</evidence>
<feature type="compositionally biased region" description="Low complexity" evidence="1">
    <location>
        <begin position="126"/>
        <end position="136"/>
    </location>
</feature>